<keyword evidence="1" id="KW-0472">Membrane</keyword>
<feature type="transmembrane region" description="Helical" evidence="1">
    <location>
        <begin position="12"/>
        <end position="32"/>
    </location>
</feature>
<keyword evidence="1" id="KW-0812">Transmembrane</keyword>
<accession>A0A316V185</accession>
<gene>
    <name evidence="2" type="ORF">FA14DRAFT_162805</name>
</gene>
<organism evidence="2 3">
    <name type="scientific">Meira miltonrushii</name>
    <dbReference type="NCBI Taxonomy" id="1280837"/>
    <lineage>
        <taxon>Eukaryota</taxon>
        <taxon>Fungi</taxon>
        <taxon>Dikarya</taxon>
        <taxon>Basidiomycota</taxon>
        <taxon>Ustilaginomycotina</taxon>
        <taxon>Exobasidiomycetes</taxon>
        <taxon>Exobasidiales</taxon>
        <taxon>Brachybasidiaceae</taxon>
        <taxon>Meira</taxon>
    </lineage>
</organism>
<keyword evidence="1" id="KW-1133">Transmembrane helix</keyword>
<name>A0A316V185_9BASI</name>
<evidence type="ECO:0000313" key="3">
    <source>
        <dbReference type="Proteomes" id="UP000245771"/>
    </source>
</evidence>
<dbReference type="EMBL" id="KZ819612">
    <property type="protein sequence ID" value="PWN31316.1"/>
    <property type="molecule type" value="Genomic_DNA"/>
</dbReference>
<evidence type="ECO:0000256" key="1">
    <source>
        <dbReference type="SAM" id="Phobius"/>
    </source>
</evidence>
<dbReference type="GeneID" id="37021543"/>
<protein>
    <submittedName>
        <fullName evidence="2">Uncharacterized protein</fullName>
    </submittedName>
</protein>
<evidence type="ECO:0000313" key="2">
    <source>
        <dbReference type="EMBL" id="PWN31316.1"/>
    </source>
</evidence>
<dbReference type="RefSeq" id="XP_025351618.1">
    <property type="nucleotide sequence ID" value="XM_025499762.1"/>
</dbReference>
<reference evidence="2 3" key="1">
    <citation type="journal article" date="2018" name="Mol. Biol. Evol.">
        <title>Broad Genomic Sampling Reveals a Smut Pathogenic Ancestry of the Fungal Clade Ustilaginomycotina.</title>
        <authorList>
            <person name="Kijpornyongpan T."/>
            <person name="Mondo S.J."/>
            <person name="Barry K."/>
            <person name="Sandor L."/>
            <person name="Lee J."/>
            <person name="Lipzen A."/>
            <person name="Pangilinan J."/>
            <person name="LaButti K."/>
            <person name="Hainaut M."/>
            <person name="Henrissat B."/>
            <person name="Grigoriev I.V."/>
            <person name="Spatafora J.W."/>
            <person name="Aime M.C."/>
        </authorList>
    </citation>
    <scope>NUCLEOTIDE SEQUENCE [LARGE SCALE GENOMIC DNA]</scope>
    <source>
        <strain evidence="2 3">MCA 3882</strain>
    </source>
</reference>
<sequence length="89" mass="9683">MAYAALQSTAVYNAVLCCQSLTCLLTVLFFFCKAVDSVFQSSSIFSLSIEAKINESKCLPPCKSIEKGLSKIHRNYAIAGRNGGRRVPC</sequence>
<proteinExistence type="predicted"/>
<dbReference type="InParanoid" id="A0A316V185"/>
<keyword evidence="3" id="KW-1185">Reference proteome</keyword>
<dbReference type="Proteomes" id="UP000245771">
    <property type="component" value="Unassembled WGS sequence"/>
</dbReference>
<dbReference type="AlphaFoldDB" id="A0A316V185"/>